<dbReference type="Proteomes" id="UP000076947">
    <property type="component" value="Unassembled WGS sequence"/>
</dbReference>
<dbReference type="GO" id="GO:0004523">
    <property type="term" value="F:RNA-DNA hybrid ribonuclease activity"/>
    <property type="evidence" value="ECO:0007669"/>
    <property type="project" value="InterPro"/>
</dbReference>
<dbReference type="EMBL" id="LSTQ01000024">
    <property type="protein sequence ID" value="OAH26062.1"/>
    <property type="molecule type" value="Genomic_DNA"/>
</dbReference>
<dbReference type="GO" id="GO:0003676">
    <property type="term" value="F:nucleic acid binding"/>
    <property type="evidence" value="ECO:0007669"/>
    <property type="project" value="InterPro"/>
</dbReference>
<protein>
    <recommendedName>
        <fullName evidence="2">RNase H type-1 domain-containing protein</fullName>
    </recommendedName>
</protein>
<evidence type="ECO:0000256" key="1">
    <source>
        <dbReference type="SAM" id="MobiDB-lite"/>
    </source>
</evidence>
<dbReference type="AlphaFoldDB" id="A0A177IB78"/>
<keyword evidence="4" id="KW-1185">Reference proteome</keyword>
<feature type="region of interest" description="Disordered" evidence="1">
    <location>
        <begin position="127"/>
        <end position="162"/>
    </location>
</feature>
<name>A0A177IB78_9CORY</name>
<feature type="compositionally biased region" description="Basic and acidic residues" evidence="1">
    <location>
        <begin position="136"/>
        <end position="155"/>
    </location>
</feature>
<dbReference type="Gene3D" id="3.30.420.10">
    <property type="entry name" value="Ribonuclease H-like superfamily/Ribonuclease H"/>
    <property type="match status" value="1"/>
</dbReference>
<dbReference type="InterPro" id="IPR002156">
    <property type="entry name" value="RNaseH_domain"/>
</dbReference>
<feature type="compositionally biased region" description="Basic residues" evidence="1">
    <location>
        <begin position="283"/>
        <end position="293"/>
    </location>
</feature>
<sequence length="376" mass="42235">MSDPRLDLEALLGTQSRTYKTRQVTDDMVRRPIHVAIALWDQPWKSAKDQKIEGWVIAVDSKRARFVRRGRTTKGDVVERTIAELKNALKNLPGQAWIVTGRRQTLLRAVLEDRGYLVTGSFSEKNRAGKRAAMQRKKDDHAALREAKRTGERPENIQSTPVPTTPAFWWPQFSQAKAQVAEDELVRIATDASSDTVYKGAMCFVASTGDYQLHTQESKASTDELELESLTLALKYLHKIGARQAIIESDSVAALEAVDYILSGEKSDTRRNGSRNSREQNSRRRNPRARRWRGLSPASRSRFDQAWKNLHGHCEVEIRRVLGHAGDPLNQAADQIAYMGLRAIAHPLKQSRPTLKHGIDKALKKAASNAVESVES</sequence>
<feature type="domain" description="RNase H type-1" evidence="2">
    <location>
        <begin position="182"/>
        <end position="342"/>
    </location>
</feature>
<dbReference type="SUPFAM" id="SSF53098">
    <property type="entry name" value="Ribonuclease H-like"/>
    <property type="match status" value="1"/>
</dbReference>
<feature type="compositionally biased region" description="Basic and acidic residues" evidence="1">
    <location>
        <begin position="266"/>
        <end position="282"/>
    </location>
</feature>
<dbReference type="RefSeq" id="WP_066840363.1">
    <property type="nucleotide sequence ID" value="NZ_CAPYMD010000065.1"/>
</dbReference>
<feature type="region of interest" description="Disordered" evidence="1">
    <location>
        <begin position="266"/>
        <end position="297"/>
    </location>
</feature>
<dbReference type="PROSITE" id="PS50879">
    <property type="entry name" value="RNASE_H_1"/>
    <property type="match status" value="1"/>
</dbReference>
<dbReference type="OrthoDB" id="7845843at2"/>
<comment type="caution">
    <text evidence="3">The sequence shown here is derived from an EMBL/GenBank/DDBJ whole genome shotgun (WGS) entry which is preliminary data.</text>
</comment>
<proteinExistence type="predicted"/>
<organism evidence="3 4">
    <name type="scientific">Corynebacterium stationis</name>
    <dbReference type="NCBI Taxonomy" id="1705"/>
    <lineage>
        <taxon>Bacteria</taxon>
        <taxon>Bacillati</taxon>
        <taxon>Actinomycetota</taxon>
        <taxon>Actinomycetes</taxon>
        <taxon>Mycobacteriales</taxon>
        <taxon>Corynebacteriaceae</taxon>
        <taxon>Corynebacterium</taxon>
    </lineage>
</organism>
<evidence type="ECO:0000259" key="2">
    <source>
        <dbReference type="PROSITE" id="PS50879"/>
    </source>
</evidence>
<reference evidence="4" key="1">
    <citation type="submission" date="2016-02" db="EMBL/GenBank/DDBJ databases">
        <authorList>
            <person name="Kaur G."/>
            <person name="Nair G.R."/>
            <person name="Mayilraj S."/>
        </authorList>
    </citation>
    <scope>NUCLEOTIDE SEQUENCE [LARGE SCALE GENOMIC DNA]</scope>
    <source>
        <strain evidence="4">GA-15</strain>
    </source>
</reference>
<evidence type="ECO:0000313" key="3">
    <source>
        <dbReference type="EMBL" id="OAH26062.1"/>
    </source>
</evidence>
<dbReference type="InterPro" id="IPR012337">
    <property type="entry name" value="RNaseH-like_sf"/>
</dbReference>
<gene>
    <name evidence="3" type="ORF">AYJ05_01040</name>
</gene>
<dbReference type="STRING" id="1705.CA21670_02550"/>
<dbReference type="InterPro" id="IPR036397">
    <property type="entry name" value="RNaseH_sf"/>
</dbReference>
<accession>A0A177IB78</accession>
<evidence type="ECO:0000313" key="4">
    <source>
        <dbReference type="Proteomes" id="UP000076947"/>
    </source>
</evidence>